<keyword evidence="4 6" id="KW-1133">Transmembrane helix</keyword>
<keyword evidence="5 6" id="KW-0472">Membrane</keyword>
<feature type="transmembrane region" description="Helical" evidence="6">
    <location>
        <begin position="516"/>
        <end position="539"/>
    </location>
</feature>
<evidence type="ECO:0000259" key="7">
    <source>
        <dbReference type="Pfam" id="PF02687"/>
    </source>
</evidence>
<feature type="transmembrane region" description="Helical" evidence="6">
    <location>
        <begin position="105"/>
        <end position="125"/>
    </location>
</feature>
<dbReference type="PANTHER" id="PTHR46795">
    <property type="entry name" value="ABC TRANSPORTER PERMEASE-RELATED-RELATED"/>
    <property type="match status" value="1"/>
</dbReference>
<dbReference type="InterPro" id="IPR052536">
    <property type="entry name" value="ABC-4_Integral_Memb_Prot"/>
</dbReference>
<feature type="transmembrane region" description="Helical" evidence="6">
    <location>
        <begin position="59"/>
        <end position="78"/>
    </location>
</feature>
<protein>
    <submittedName>
        <fullName evidence="8">ABC transport system permease protein</fullName>
    </submittedName>
</protein>
<feature type="domain" description="ABC3 transporter permease C-terminal" evidence="7">
    <location>
        <begin position="2"/>
        <end position="84"/>
    </location>
</feature>
<evidence type="ECO:0000256" key="5">
    <source>
        <dbReference type="ARBA" id="ARBA00023136"/>
    </source>
</evidence>
<comment type="caution">
    <text evidence="8">The sequence shown here is derived from an EMBL/GenBank/DDBJ whole genome shotgun (WGS) entry which is preliminary data.</text>
</comment>
<evidence type="ECO:0000256" key="4">
    <source>
        <dbReference type="ARBA" id="ARBA00022989"/>
    </source>
</evidence>
<dbReference type="Pfam" id="PF02687">
    <property type="entry name" value="FtsX"/>
    <property type="match status" value="1"/>
</dbReference>
<feature type="transmembrane region" description="Helical" evidence="6">
    <location>
        <begin position="191"/>
        <end position="218"/>
    </location>
</feature>
<evidence type="ECO:0000256" key="1">
    <source>
        <dbReference type="ARBA" id="ARBA00004651"/>
    </source>
</evidence>
<keyword evidence="3 6" id="KW-0812">Transmembrane</keyword>
<evidence type="ECO:0000256" key="2">
    <source>
        <dbReference type="ARBA" id="ARBA00022475"/>
    </source>
</evidence>
<reference evidence="8 9" key="1">
    <citation type="submission" date="2021-03" db="EMBL/GenBank/DDBJ databases">
        <title>Genomic Encyclopedia of Type Strains, Phase IV (KMG-IV): sequencing the most valuable type-strain genomes for metagenomic binning, comparative biology and taxonomic classification.</title>
        <authorList>
            <person name="Goeker M."/>
        </authorList>
    </citation>
    <scope>NUCLEOTIDE SEQUENCE [LARGE SCALE GENOMIC DNA]</scope>
    <source>
        <strain evidence="8 9">DSM 101953</strain>
    </source>
</reference>
<organism evidence="8 9">
    <name type="scientific">Paenibacillus silagei</name>
    <dbReference type="NCBI Taxonomy" id="1670801"/>
    <lineage>
        <taxon>Bacteria</taxon>
        <taxon>Bacillati</taxon>
        <taxon>Bacillota</taxon>
        <taxon>Bacilli</taxon>
        <taxon>Bacillales</taxon>
        <taxon>Paenibacillaceae</taxon>
        <taxon>Paenibacillus</taxon>
    </lineage>
</organism>
<dbReference type="Proteomes" id="UP000773462">
    <property type="component" value="Unassembled WGS sequence"/>
</dbReference>
<accession>A0ABS4NKP4</accession>
<proteinExistence type="predicted"/>
<evidence type="ECO:0000313" key="9">
    <source>
        <dbReference type="Proteomes" id="UP000773462"/>
    </source>
</evidence>
<evidence type="ECO:0000256" key="6">
    <source>
        <dbReference type="SAM" id="Phobius"/>
    </source>
</evidence>
<feature type="transmembrane region" description="Helical" evidence="6">
    <location>
        <begin position="559"/>
        <end position="581"/>
    </location>
</feature>
<feature type="transmembrane region" description="Helical" evidence="6">
    <location>
        <begin position="7"/>
        <end position="32"/>
    </location>
</feature>
<dbReference type="PANTHER" id="PTHR46795:SF3">
    <property type="entry name" value="ABC TRANSPORTER PERMEASE"/>
    <property type="match status" value="1"/>
</dbReference>
<feature type="transmembrane region" description="Helical" evidence="6">
    <location>
        <begin position="459"/>
        <end position="482"/>
    </location>
</feature>
<keyword evidence="9" id="KW-1185">Reference proteome</keyword>
<feature type="transmembrane region" description="Helical" evidence="6">
    <location>
        <begin position="145"/>
        <end position="170"/>
    </location>
</feature>
<keyword evidence="2" id="KW-1003">Cell membrane</keyword>
<sequence>MEQTRVAFLFFIETLVVLSVSMVIGILCGTLFSQVLTSLILAALQSDITLKLRLYPDTMLQTVLFFLLIFIIIGLLNVRQLRKLKLIDMLNSDKKTEIQFTRGKLFYLTVAGISIVCFAAAAASMKRYLGILPLASVDVSVKNQTLFLFILFLIAGVYGLFFSLGYLLVLVKQKNIRWKYKKTNLFLIGSLLSKISTTSFMLATISLTLLGAIVSFVFGPVASQWAKGYLDYRSVYDIQMNNVYNSIAEINDLPVIHYQKVKDYIAESGFGIKESVEFELKFLHEDDFFKRRRGEFPVLAISLSDLNQLRTMAGYKEIALEENEFTTQWDQTVTESGIRAELKHMPALSIGGSSYHLSNEPFYKESLGESIFNFYTDYLIVIPDAASETLITATTNFYANTSREMSYEFAEGLSAYAERWFRDEYTALYEKYENDPEFKDFIVVRTGTEQMNNATIASLLINIIGLYLGTILLIICLTLLALHQLSDSLEHKKRYMILQKLGVDSESISRLIFKQIGMYFGIPLFTGFFGFIVLLYLFSLGNVNKIRTFVGSGVFVMNLTVALFLVVVIYAAYFFTTYISFKRNLLRD</sequence>
<gene>
    <name evidence="8" type="ORF">J2Z70_000200</name>
</gene>
<evidence type="ECO:0000313" key="8">
    <source>
        <dbReference type="EMBL" id="MBP2110061.1"/>
    </source>
</evidence>
<dbReference type="InterPro" id="IPR003838">
    <property type="entry name" value="ABC3_permease_C"/>
</dbReference>
<name>A0ABS4NKP4_9BACL</name>
<evidence type="ECO:0000256" key="3">
    <source>
        <dbReference type="ARBA" id="ARBA00022692"/>
    </source>
</evidence>
<dbReference type="EMBL" id="JAGGLV010000001">
    <property type="protein sequence ID" value="MBP2110061.1"/>
    <property type="molecule type" value="Genomic_DNA"/>
</dbReference>
<comment type="subcellular location">
    <subcellularLocation>
        <location evidence="1">Cell membrane</location>
        <topology evidence="1">Multi-pass membrane protein</topology>
    </subcellularLocation>
</comment>